<evidence type="ECO:0000313" key="2">
    <source>
        <dbReference type="Proteomes" id="UP000243534"/>
    </source>
</evidence>
<gene>
    <name evidence="1" type="ORF">BBW68_05765</name>
</gene>
<organism evidence="1 2">
    <name type="scientific">Candidatus Erwinia dacicola</name>
    <dbReference type="NCBI Taxonomy" id="252393"/>
    <lineage>
        <taxon>Bacteria</taxon>
        <taxon>Pseudomonadati</taxon>
        <taxon>Pseudomonadota</taxon>
        <taxon>Gammaproteobacteria</taxon>
        <taxon>Enterobacterales</taxon>
        <taxon>Erwiniaceae</taxon>
        <taxon>Erwinia</taxon>
    </lineage>
</organism>
<dbReference type="Proteomes" id="UP000243534">
    <property type="component" value="Unassembled WGS sequence"/>
</dbReference>
<dbReference type="OrthoDB" id="6637602at2"/>
<dbReference type="EMBL" id="MAYS01000100">
    <property type="protein sequence ID" value="OFC63341.1"/>
    <property type="molecule type" value="Genomic_DNA"/>
</dbReference>
<name>A0A1E7Z3Q2_9GAMM</name>
<sequence>MDAPIIFLSLATAKINGVFAFLAPVKPQNQFPAALWRN</sequence>
<accession>A0A1E7Z3Q2</accession>
<proteinExistence type="predicted"/>
<comment type="caution">
    <text evidence="1">The sequence shown here is derived from an EMBL/GenBank/DDBJ whole genome shotgun (WGS) entry which is preliminary data.</text>
</comment>
<evidence type="ECO:0000313" key="1">
    <source>
        <dbReference type="EMBL" id="OFC63341.1"/>
    </source>
</evidence>
<reference evidence="1 2" key="1">
    <citation type="submission" date="2016-07" db="EMBL/GenBank/DDBJ databases">
        <authorList>
            <person name="Yuval B."/>
        </authorList>
    </citation>
    <scope>NUCLEOTIDE SEQUENCE [LARGE SCALE GENOMIC DNA]</scope>
    <source>
        <strain evidence="1 2">IL</strain>
    </source>
</reference>
<protein>
    <submittedName>
        <fullName evidence="1">Replication protein RepA</fullName>
    </submittedName>
</protein>
<dbReference type="AlphaFoldDB" id="A0A1E7Z3Q2"/>